<dbReference type="OrthoDB" id="6784338at2759"/>
<name>D6WTA1_TRICA</name>
<sequence length="1265" mass="143006">MEKTINSGEVEPAKKRRSSILKPRKSRNPLEEIPVSETSPKLTATKPVRRVSFASSNFIKPFVADGEHNTIWDNTIEEDVNHTNSTQSSQDQISSSSSRMDLTNSKKIASLLNTTVLDESMMEFTCHDVAKKIENNIISTSNNDDDVFLQEVEMDLTGVSDSDEKNDNPQSKTNEQSAVDMEFTCQIPTNSKLSNTVAMETMEFTCQQSDLCQISTIPERNGVKTMNCTSQITATEEVDKENIVNARYSEVPLVNCEMPPLSNTMELTCQVPELSIPKIKCQTINIENVDVIDKENMVNVQHTQVPVVDCGTPHLSKINVSSNNDAETMEFTCQIPKLPKIDNESTESPCQISEIPATNDHQTMNFTCQTPDTTQVVKEKRVKLRYSEVPIVNCASPQFKINKLSETVSRNMKYSCQISTTPDGKAKDSQTPEIPKMSNNGSGKLSMIDTEAMEISYQMPDKSMSYKSQIPFFESSNVADKENMREISNVMPKLSKIDNKATESLCDIDKENSFNLRHSEFSVANCENPPKNEIIEYSCQIPTTPDVKCPTQKTETFKESDKENIVNMRHSQIPIIDCGLQVSNVNKLSNNDSATMEFTCEMPKSIVGNKTKQPLRPISAISEMNSTSEKFIPENTVKVRHSEVVNCEMPELSNTDTQTMEFTCQIPKLSIGGNKSKQPLRQISAMSEMNSTSQKVVPENTAKARHSEVVNCEMPQLSNTDTQTMEFTCQMPKLSLVGNKSKQLLRPISAISEMNYTSEKVVSENTMSHSEVVSCEIPELSNTDIQAMEFTCQIPKLVLPGNKATKSSAPPEMTNIKARDEHTVSMKMSETMSDSRRNMRIFQLSSVNNQIPEATPVKEINCQNSTISLQKPQIRGDDCFVKTPDPSLHINLMNFTEDDTQQLINHVLVEANHCSFTTTHLENSMGLDDASLLDVQKNRLMNINDTYCLKNKMALKYEEEDSLGILPDECLSEIKDSKPEAKKYDFDKFRKPKPKKELVIKEYPNLAQIIETVRKQRGFIKKYLEDFKCREIEVVDLLKKRPPVESPAKEEKVKPSPTVEETVRKYEESSQKCWKLESIADDFYHISTLFKWVVLSVRLDVVSGVVQSIEFSPKLDPDSKPIDQFISKYFIEKLKDDHLISALGRNYDILSLLDYVKMTVLEIRNFRLDYCSINCMVFGPDFVAIYKIMEIELELLVDVRVDMNDVDNIDYDKHVTIINKIGGVNRQELLNFAKDCPKGLAFFKSFSECIGKYVKAKEQRKGISR</sequence>
<dbReference type="KEGG" id="tca:103313582"/>
<evidence type="ECO:0000313" key="2">
    <source>
        <dbReference type="EMBL" id="EFA06319.2"/>
    </source>
</evidence>
<dbReference type="AlphaFoldDB" id="D6WTA1"/>
<dbReference type="Proteomes" id="UP000007266">
    <property type="component" value="Linkage group 7"/>
</dbReference>
<reference evidence="2 3" key="1">
    <citation type="journal article" date="2008" name="Nature">
        <title>The genome of the model beetle and pest Tribolium castaneum.</title>
        <authorList>
            <consortium name="Tribolium Genome Sequencing Consortium"/>
            <person name="Richards S."/>
            <person name="Gibbs R.A."/>
            <person name="Weinstock G.M."/>
            <person name="Brown S.J."/>
            <person name="Denell R."/>
            <person name="Beeman R.W."/>
            <person name="Gibbs R."/>
            <person name="Beeman R.W."/>
            <person name="Brown S.J."/>
            <person name="Bucher G."/>
            <person name="Friedrich M."/>
            <person name="Grimmelikhuijzen C.J."/>
            <person name="Klingler M."/>
            <person name="Lorenzen M."/>
            <person name="Richards S."/>
            <person name="Roth S."/>
            <person name="Schroder R."/>
            <person name="Tautz D."/>
            <person name="Zdobnov E.M."/>
            <person name="Muzny D."/>
            <person name="Gibbs R.A."/>
            <person name="Weinstock G.M."/>
            <person name="Attaway T."/>
            <person name="Bell S."/>
            <person name="Buhay C.J."/>
            <person name="Chandrabose M.N."/>
            <person name="Chavez D."/>
            <person name="Clerk-Blankenburg K.P."/>
            <person name="Cree A."/>
            <person name="Dao M."/>
            <person name="Davis C."/>
            <person name="Chacko J."/>
            <person name="Dinh H."/>
            <person name="Dugan-Rocha S."/>
            <person name="Fowler G."/>
            <person name="Garner T.T."/>
            <person name="Garnes J."/>
            <person name="Gnirke A."/>
            <person name="Hawes A."/>
            <person name="Hernandez J."/>
            <person name="Hines S."/>
            <person name="Holder M."/>
            <person name="Hume J."/>
            <person name="Jhangiani S.N."/>
            <person name="Joshi V."/>
            <person name="Khan Z.M."/>
            <person name="Jackson L."/>
            <person name="Kovar C."/>
            <person name="Kowis A."/>
            <person name="Lee S."/>
            <person name="Lewis L.R."/>
            <person name="Margolis J."/>
            <person name="Morgan M."/>
            <person name="Nazareth L.V."/>
            <person name="Nguyen N."/>
            <person name="Okwuonu G."/>
            <person name="Parker D."/>
            <person name="Richards S."/>
            <person name="Ruiz S.J."/>
            <person name="Santibanez J."/>
            <person name="Savard J."/>
            <person name="Scherer S.E."/>
            <person name="Schneider B."/>
            <person name="Sodergren E."/>
            <person name="Tautz D."/>
            <person name="Vattahil S."/>
            <person name="Villasana D."/>
            <person name="White C.S."/>
            <person name="Wright R."/>
            <person name="Park Y."/>
            <person name="Beeman R.W."/>
            <person name="Lord J."/>
            <person name="Oppert B."/>
            <person name="Lorenzen M."/>
            <person name="Brown S."/>
            <person name="Wang L."/>
            <person name="Savard J."/>
            <person name="Tautz D."/>
            <person name="Richards S."/>
            <person name="Weinstock G."/>
            <person name="Gibbs R.A."/>
            <person name="Liu Y."/>
            <person name="Worley K."/>
            <person name="Weinstock G."/>
            <person name="Elsik C.G."/>
            <person name="Reese J.T."/>
            <person name="Elhaik E."/>
            <person name="Landan G."/>
            <person name="Graur D."/>
            <person name="Arensburger P."/>
            <person name="Atkinson P."/>
            <person name="Beeman R.W."/>
            <person name="Beidler J."/>
            <person name="Brown S.J."/>
            <person name="Demuth J.P."/>
            <person name="Drury D.W."/>
            <person name="Du Y.Z."/>
            <person name="Fujiwara H."/>
            <person name="Lorenzen M."/>
            <person name="Maselli V."/>
            <person name="Osanai M."/>
            <person name="Park Y."/>
            <person name="Robertson H.M."/>
            <person name="Tu Z."/>
            <person name="Wang J.J."/>
            <person name="Wang S."/>
            <person name="Richards S."/>
            <person name="Song H."/>
            <person name="Zhang L."/>
            <person name="Sodergren E."/>
            <person name="Werner D."/>
            <person name="Stanke M."/>
            <person name="Morgenstern B."/>
            <person name="Solovyev V."/>
            <person name="Kosarev P."/>
            <person name="Brown G."/>
            <person name="Chen H.C."/>
            <person name="Ermolaeva O."/>
            <person name="Hlavina W."/>
            <person name="Kapustin Y."/>
            <person name="Kiryutin B."/>
            <person name="Kitts P."/>
            <person name="Maglott D."/>
            <person name="Pruitt K."/>
            <person name="Sapojnikov V."/>
            <person name="Souvorov A."/>
            <person name="Mackey A.J."/>
            <person name="Waterhouse R.M."/>
            <person name="Wyder S."/>
            <person name="Zdobnov E.M."/>
            <person name="Zdobnov E.M."/>
            <person name="Wyder S."/>
            <person name="Kriventseva E.V."/>
            <person name="Kadowaki T."/>
            <person name="Bork P."/>
            <person name="Aranda M."/>
            <person name="Bao R."/>
            <person name="Beermann A."/>
            <person name="Berns N."/>
            <person name="Bolognesi R."/>
            <person name="Bonneton F."/>
            <person name="Bopp D."/>
            <person name="Brown S.J."/>
            <person name="Bucher G."/>
            <person name="Butts T."/>
            <person name="Chaumot A."/>
            <person name="Denell R.E."/>
            <person name="Ferrier D.E."/>
            <person name="Friedrich M."/>
            <person name="Gordon C.M."/>
            <person name="Jindra M."/>
            <person name="Klingler M."/>
            <person name="Lan Q."/>
            <person name="Lattorff H.M."/>
            <person name="Laudet V."/>
            <person name="von Levetsow C."/>
            <person name="Liu Z."/>
            <person name="Lutz R."/>
            <person name="Lynch J.A."/>
            <person name="da Fonseca R.N."/>
            <person name="Posnien N."/>
            <person name="Reuter R."/>
            <person name="Roth S."/>
            <person name="Savard J."/>
            <person name="Schinko J.B."/>
            <person name="Schmitt C."/>
            <person name="Schoppmeier M."/>
            <person name="Schroder R."/>
            <person name="Shippy T.D."/>
            <person name="Simonnet F."/>
            <person name="Marques-Souza H."/>
            <person name="Tautz D."/>
            <person name="Tomoyasu Y."/>
            <person name="Trauner J."/>
            <person name="Van der Zee M."/>
            <person name="Vervoort M."/>
            <person name="Wittkopp N."/>
            <person name="Wimmer E.A."/>
            <person name="Yang X."/>
            <person name="Jones A.K."/>
            <person name="Sattelle D.B."/>
            <person name="Ebert P.R."/>
            <person name="Nelson D."/>
            <person name="Scott J.G."/>
            <person name="Beeman R.W."/>
            <person name="Muthukrishnan S."/>
            <person name="Kramer K.J."/>
            <person name="Arakane Y."/>
            <person name="Beeman R.W."/>
            <person name="Zhu Q."/>
            <person name="Hogenkamp D."/>
            <person name="Dixit R."/>
            <person name="Oppert B."/>
            <person name="Jiang H."/>
            <person name="Zou Z."/>
            <person name="Marshall J."/>
            <person name="Elpidina E."/>
            <person name="Vinokurov K."/>
            <person name="Oppert C."/>
            <person name="Zou Z."/>
            <person name="Evans J."/>
            <person name="Lu Z."/>
            <person name="Zhao P."/>
            <person name="Sumathipala N."/>
            <person name="Altincicek B."/>
            <person name="Vilcinskas A."/>
            <person name="Williams M."/>
            <person name="Hultmark D."/>
            <person name="Hetru C."/>
            <person name="Jiang H."/>
            <person name="Grimmelikhuijzen C.J."/>
            <person name="Hauser F."/>
            <person name="Cazzamali G."/>
            <person name="Williamson M."/>
            <person name="Park Y."/>
            <person name="Li B."/>
            <person name="Tanaka Y."/>
            <person name="Predel R."/>
            <person name="Neupert S."/>
            <person name="Schachtner J."/>
            <person name="Verleyen P."/>
            <person name="Raible F."/>
            <person name="Bork P."/>
            <person name="Friedrich M."/>
            <person name="Walden K.K."/>
            <person name="Robertson H.M."/>
            <person name="Angeli S."/>
            <person name="Foret S."/>
            <person name="Bucher G."/>
            <person name="Schuetz S."/>
            <person name="Maleszka R."/>
            <person name="Wimmer E.A."/>
            <person name="Beeman R.W."/>
            <person name="Lorenzen M."/>
            <person name="Tomoyasu Y."/>
            <person name="Miller S.C."/>
            <person name="Grossmann D."/>
            <person name="Bucher G."/>
        </authorList>
    </citation>
    <scope>NUCLEOTIDE SEQUENCE [LARGE SCALE GENOMIC DNA]</scope>
    <source>
        <strain evidence="2 3">Georgia GA2</strain>
    </source>
</reference>
<proteinExistence type="predicted"/>
<feature type="compositionally biased region" description="Polar residues" evidence="1">
    <location>
        <begin position="431"/>
        <end position="443"/>
    </location>
</feature>
<keyword evidence="3" id="KW-1185">Reference proteome</keyword>
<feature type="compositionally biased region" description="Low complexity" evidence="1">
    <location>
        <begin position="85"/>
        <end position="98"/>
    </location>
</feature>
<organism evidence="2 3">
    <name type="scientific">Tribolium castaneum</name>
    <name type="common">Red flour beetle</name>
    <dbReference type="NCBI Taxonomy" id="7070"/>
    <lineage>
        <taxon>Eukaryota</taxon>
        <taxon>Metazoa</taxon>
        <taxon>Ecdysozoa</taxon>
        <taxon>Arthropoda</taxon>
        <taxon>Hexapoda</taxon>
        <taxon>Insecta</taxon>
        <taxon>Pterygota</taxon>
        <taxon>Neoptera</taxon>
        <taxon>Endopterygota</taxon>
        <taxon>Coleoptera</taxon>
        <taxon>Polyphaga</taxon>
        <taxon>Cucujiformia</taxon>
        <taxon>Tenebrionidae</taxon>
        <taxon>Tenebrionidae incertae sedis</taxon>
        <taxon>Tribolium</taxon>
    </lineage>
</organism>
<dbReference type="InParanoid" id="D6WTA1"/>
<evidence type="ECO:0000313" key="3">
    <source>
        <dbReference type="Proteomes" id="UP000007266"/>
    </source>
</evidence>
<feature type="region of interest" description="Disordered" evidence="1">
    <location>
        <begin position="82"/>
        <end position="101"/>
    </location>
</feature>
<reference evidence="2 3" key="2">
    <citation type="journal article" date="2010" name="Nucleic Acids Res.">
        <title>BeetleBase in 2010: revisions to provide comprehensive genomic information for Tribolium castaneum.</title>
        <authorList>
            <person name="Kim H.S."/>
            <person name="Murphy T."/>
            <person name="Xia J."/>
            <person name="Caragea D."/>
            <person name="Park Y."/>
            <person name="Beeman R.W."/>
            <person name="Lorenzen M.D."/>
            <person name="Butcher S."/>
            <person name="Manak J.R."/>
            <person name="Brown S.J."/>
        </authorList>
    </citation>
    <scope>GENOME REANNOTATION</scope>
    <source>
        <strain evidence="2 3">Georgia GA2</strain>
    </source>
</reference>
<protein>
    <submittedName>
        <fullName evidence="2">Uncharacterized protein</fullName>
    </submittedName>
</protein>
<gene>
    <name evidence="2" type="primary">AUGUSTUS-3.0.2_09190</name>
    <name evidence="2" type="ORF">TcasGA2_TC009190</name>
</gene>
<evidence type="ECO:0000256" key="1">
    <source>
        <dbReference type="SAM" id="MobiDB-lite"/>
    </source>
</evidence>
<feature type="compositionally biased region" description="Basic residues" evidence="1">
    <location>
        <begin position="14"/>
        <end position="27"/>
    </location>
</feature>
<dbReference type="HOGENOM" id="CLU_274680_0_0_1"/>
<accession>D6WTA1</accession>
<feature type="region of interest" description="Disordered" evidence="1">
    <location>
        <begin position="1"/>
        <end position="38"/>
    </location>
</feature>
<feature type="region of interest" description="Disordered" evidence="1">
    <location>
        <begin position="419"/>
        <end position="444"/>
    </location>
</feature>
<dbReference type="EMBL" id="KQ971352">
    <property type="protein sequence ID" value="EFA06319.2"/>
    <property type="molecule type" value="Genomic_DNA"/>
</dbReference>